<comment type="caution">
    <text evidence="1">The sequence shown here is derived from an EMBL/GenBank/DDBJ whole genome shotgun (WGS) entry which is preliminary data.</text>
</comment>
<gene>
    <name evidence="1" type="ORF">GCM10009038_31410</name>
</gene>
<protein>
    <submittedName>
        <fullName evidence="1">Uncharacterized protein</fullName>
    </submittedName>
</protein>
<evidence type="ECO:0000313" key="1">
    <source>
        <dbReference type="EMBL" id="GHB30356.1"/>
    </source>
</evidence>
<organism evidence="1 2">
    <name type="scientific">Salinicola rhizosphaerae</name>
    <dbReference type="NCBI Taxonomy" id="1443141"/>
    <lineage>
        <taxon>Bacteria</taxon>
        <taxon>Pseudomonadati</taxon>
        <taxon>Pseudomonadota</taxon>
        <taxon>Gammaproteobacteria</taxon>
        <taxon>Oceanospirillales</taxon>
        <taxon>Halomonadaceae</taxon>
        <taxon>Salinicola</taxon>
    </lineage>
</organism>
<name>A0ABQ3E934_9GAMM</name>
<dbReference type="RefSeq" id="WP_189445671.1">
    <property type="nucleotide sequence ID" value="NZ_BMZI01000007.1"/>
</dbReference>
<keyword evidence="2" id="KW-1185">Reference proteome</keyword>
<evidence type="ECO:0000313" key="2">
    <source>
        <dbReference type="Proteomes" id="UP000646745"/>
    </source>
</evidence>
<accession>A0ABQ3E934</accession>
<dbReference type="EMBL" id="BMZI01000007">
    <property type="protein sequence ID" value="GHB30356.1"/>
    <property type="molecule type" value="Genomic_DNA"/>
</dbReference>
<reference evidence="2" key="1">
    <citation type="journal article" date="2019" name="Int. J. Syst. Evol. Microbiol.">
        <title>The Global Catalogue of Microorganisms (GCM) 10K type strain sequencing project: providing services to taxonomists for standard genome sequencing and annotation.</title>
        <authorList>
            <consortium name="The Broad Institute Genomics Platform"/>
            <consortium name="The Broad Institute Genome Sequencing Center for Infectious Disease"/>
            <person name="Wu L."/>
            <person name="Ma J."/>
        </authorList>
    </citation>
    <scope>NUCLEOTIDE SEQUENCE [LARGE SCALE GENOMIC DNA]</scope>
    <source>
        <strain evidence="2">KCTC 32998</strain>
    </source>
</reference>
<sequence length="95" mass="11004">MTDSERALMIYHLGFVEEVAEIFPRDGWMQADRSALEALTGPLHLFESGTAAYYQRGRIDAVAYCFERPRADVRREIWQRYGPWGDHVQGLIVDE</sequence>
<proteinExistence type="predicted"/>
<dbReference type="Proteomes" id="UP000646745">
    <property type="component" value="Unassembled WGS sequence"/>
</dbReference>